<protein>
    <submittedName>
        <fullName evidence="1">Uncharacterized protein</fullName>
    </submittedName>
</protein>
<dbReference type="Proteomes" id="UP001292094">
    <property type="component" value="Unassembled WGS sequence"/>
</dbReference>
<keyword evidence="2" id="KW-1185">Reference proteome</keyword>
<organism evidence="1 2">
    <name type="scientific">Petrolisthes manimaculis</name>
    <dbReference type="NCBI Taxonomy" id="1843537"/>
    <lineage>
        <taxon>Eukaryota</taxon>
        <taxon>Metazoa</taxon>
        <taxon>Ecdysozoa</taxon>
        <taxon>Arthropoda</taxon>
        <taxon>Crustacea</taxon>
        <taxon>Multicrustacea</taxon>
        <taxon>Malacostraca</taxon>
        <taxon>Eumalacostraca</taxon>
        <taxon>Eucarida</taxon>
        <taxon>Decapoda</taxon>
        <taxon>Pleocyemata</taxon>
        <taxon>Anomura</taxon>
        <taxon>Galatheoidea</taxon>
        <taxon>Porcellanidae</taxon>
        <taxon>Petrolisthes</taxon>
    </lineage>
</organism>
<comment type="caution">
    <text evidence="1">The sequence shown here is derived from an EMBL/GenBank/DDBJ whole genome shotgun (WGS) entry which is preliminary data.</text>
</comment>
<dbReference type="AlphaFoldDB" id="A0AAE1TWB7"/>
<evidence type="ECO:0000313" key="2">
    <source>
        <dbReference type="Proteomes" id="UP001292094"/>
    </source>
</evidence>
<dbReference type="EMBL" id="JAWZYT010003627">
    <property type="protein sequence ID" value="KAK4297485.1"/>
    <property type="molecule type" value="Genomic_DNA"/>
</dbReference>
<reference evidence="1" key="1">
    <citation type="submission" date="2023-11" db="EMBL/GenBank/DDBJ databases">
        <title>Genome assemblies of two species of porcelain crab, Petrolisthes cinctipes and Petrolisthes manimaculis (Anomura: Porcellanidae).</title>
        <authorList>
            <person name="Angst P."/>
        </authorList>
    </citation>
    <scope>NUCLEOTIDE SEQUENCE</scope>
    <source>
        <strain evidence="1">PB745_02</strain>
        <tissue evidence="1">Gill</tissue>
    </source>
</reference>
<sequence>MVQHPWLSIHTSPRGAAVTSPLLCSVDLDAWALLSQVLSQIWWADLHCLTLLCITLTLPHPPCIELTLYPLTLYRTHPVLNSPCITLSQPHTVSN</sequence>
<evidence type="ECO:0000313" key="1">
    <source>
        <dbReference type="EMBL" id="KAK4297485.1"/>
    </source>
</evidence>
<proteinExistence type="predicted"/>
<gene>
    <name evidence="1" type="ORF">Pmani_030100</name>
</gene>
<accession>A0AAE1TWB7</accession>
<name>A0AAE1TWB7_9EUCA</name>